<accession>A0A0T8U2K1</accession>
<proteinExistence type="predicted"/>
<organism evidence="2 3">
    <name type="scientific">Streptococcus pseudopneumoniae</name>
    <dbReference type="NCBI Taxonomy" id="257758"/>
    <lineage>
        <taxon>Bacteria</taxon>
        <taxon>Bacillati</taxon>
        <taxon>Bacillota</taxon>
        <taxon>Bacilli</taxon>
        <taxon>Lactobacillales</taxon>
        <taxon>Streptococcaceae</taxon>
        <taxon>Streptococcus</taxon>
    </lineage>
</organism>
<evidence type="ECO:0008006" key="4">
    <source>
        <dbReference type="Google" id="ProtNLM"/>
    </source>
</evidence>
<gene>
    <name evidence="2" type="ORF">ERS021757_00383</name>
</gene>
<evidence type="ECO:0000256" key="1">
    <source>
        <dbReference type="SAM" id="SignalP"/>
    </source>
</evidence>
<sequence length="358" mass="40997">MKKYLLFLLILPFIFLTACQYSQKQTTEINKENLPIKEGYKEITEQIYLSDQIDTSYKEELPFWDSKKGDKETLVTAIQNFMGSDSEISEIIADKNPLTRLQKGKTRADITVNKTGSWIHLTSDQISDLSSVFHNLRLDAIENNLNLTDFKEELPFSKEDGVNKVKQFLSTLQLGFDDYDYLIYAISKETLLEYLPTYERNAKELKGTKIDKNNLTDMCYVTVFPKLSSKRVIDGETQLGSSGEISFIHGPDLNFIITQAGIQGIDLSGVILPTQKIDKMATLSVQKGLDVLKEKYENLILDSPIYIESFTIEYIPIPTQEKELYGGNLYRPFLIYTIKEKDRIDKAVIDPTNWKEVS</sequence>
<feature type="chain" id="PRO_5038991008" description="Lipoprotein" evidence="1">
    <location>
        <begin position="19"/>
        <end position="358"/>
    </location>
</feature>
<dbReference type="RefSeq" id="WP_050261205.1">
    <property type="nucleotide sequence ID" value="NZ_CMJT01000002.1"/>
</dbReference>
<dbReference type="Proteomes" id="UP000041827">
    <property type="component" value="Unassembled WGS sequence"/>
</dbReference>
<keyword evidence="1" id="KW-0732">Signal</keyword>
<name>A0A0T8U2K1_9STRE</name>
<dbReference type="AlphaFoldDB" id="A0A0T8U2K1"/>
<dbReference type="EMBL" id="CMJT01000002">
    <property type="protein sequence ID" value="CKA71943.1"/>
    <property type="molecule type" value="Genomic_DNA"/>
</dbReference>
<reference evidence="3" key="1">
    <citation type="submission" date="2015-03" db="EMBL/GenBank/DDBJ databases">
        <authorList>
            <consortium name="Pathogen Informatics"/>
        </authorList>
    </citation>
    <scope>NUCLEOTIDE SEQUENCE [LARGE SCALE GENOMIC DNA]</scope>
    <source>
        <strain evidence="3">SMRU2248</strain>
    </source>
</reference>
<dbReference type="PROSITE" id="PS51257">
    <property type="entry name" value="PROKAR_LIPOPROTEIN"/>
    <property type="match status" value="1"/>
</dbReference>
<evidence type="ECO:0000313" key="3">
    <source>
        <dbReference type="Proteomes" id="UP000041827"/>
    </source>
</evidence>
<feature type="signal peptide" evidence="1">
    <location>
        <begin position="1"/>
        <end position="18"/>
    </location>
</feature>
<evidence type="ECO:0000313" key="2">
    <source>
        <dbReference type="EMBL" id="CKA71943.1"/>
    </source>
</evidence>
<protein>
    <recommendedName>
        <fullName evidence="4">Lipoprotein</fullName>
    </recommendedName>
</protein>